<feature type="transmembrane region" description="Helical" evidence="1">
    <location>
        <begin position="166"/>
        <end position="187"/>
    </location>
</feature>
<dbReference type="GO" id="GO:0022857">
    <property type="term" value="F:transmembrane transporter activity"/>
    <property type="evidence" value="ECO:0007669"/>
    <property type="project" value="InterPro"/>
</dbReference>
<dbReference type="AlphaFoldDB" id="A0A9D1W124"/>
<evidence type="ECO:0000256" key="1">
    <source>
        <dbReference type="SAM" id="Phobius"/>
    </source>
</evidence>
<reference evidence="2" key="1">
    <citation type="journal article" date="2021" name="PeerJ">
        <title>Extensive microbial diversity within the chicken gut microbiome revealed by metagenomics and culture.</title>
        <authorList>
            <person name="Gilroy R."/>
            <person name="Ravi A."/>
            <person name="Getino M."/>
            <person name="Pursley I."/>
            <person name="Horton D.L."/>
            <person name="Alikhan N.F."/>
            <person name="Baker D."/>
            <person name="Gharbi K."/>
            <person name="Hall N."/>
            <person name="Watson M."/>
            <person name="Adriaenssens E.M."/>
            <person name="Foster-Nyarko E."/>
            <person name="Jarju S."/>
            <person name="Secka A."/>
            <person name="Antonio M."/>
            <person name="Oren A."/>
            <person name="Chaudhuri R.R."/>
            <person name="La Ragione R."/>
            <person name="Hildebrand F."/>
            <person name="Pallen M.J."/>
        </authorList>
    </citation>
    <scope>NUCLEOTIDE SEQUENCE</scope>
    <source>
        <strain evidence="2">2189</strain>
    </source>
</reference>
<feature type="transmembrane region" description="Helical" evidence="1">
    <location>
        <begin position="54"/>
        <end position="83"/>
    </location>
</feature>
<comment type="caution">
    <text evidence="2">The sequence shown here is derived from an EMBL/GenBank/DDBJ whole genome shotgun (WGS) entry which is preliminary data.</text>
</comment>
<reference evidence="2" key="2">
    <citation type="submission" date="2021-04" db="EMBL/GenBank/DDBJ databases">
        <authorList>
            <person name="Gilroy R."/>
        </authorList>
    </citation>
    <scope>NUCLEOTIDE SEQUENCE</scope>
    <source>
        <strain evidence="2">2189</strain>
    </source>
</reference>
<gene>
    <name evidence="2" type="ORF">H9851_03015</name>
</gene>
<protein>
    <recommendedName>
        <fullName evidence="4">ECF transporter S component</fullName>
    </recommendedName>
</protein>
<accession>A0A9D1W124</accession>
<dbReference type="EMBL" id="DXEW01000015">
    <property type="protein sequence ID" value="HIX50233.1"/>
    <property type="molecule type" value="Genomic_DNA"/>
</dbReference>
<keyword evidence="1" id="KW-0812">Transmembrane</keyword>
<feature type="transmembrane region" description="Helical" evidence="1">
    <location>
        <begin position="21"/>
        <end position="42"/>
    </location>
</feature>
<proteinExistence type="predicted"/>
<evidence type="ECO:0000313" key="3">
    <source>
        <dbReference type="Proteomes" id="UP000886847"/>
    </source>
</evidence>
<keyword evidence="1" id="KW-0472">Membrane</keyword>
<sequence length="193" mass="19679">MIESILTRKNVGIRGRVTVKAVLSAGIIALAVLLPQLVHMAAGPQGGMQWLPMYLPVLLGGCLLGSVWGLGIGVLAPLASFAVTSAMGNAMPAAARLPFMMAELAVFAAVSGAFSQKIAANSWMAFPAVLLASVCGRLAFLALAAVFQGASGLTAAAVWSQIQTGLLGLVAQAVLVPVIVMAVAALANREKEE</sequence>
<evidence type="ECO:0008006" key="4">
    <source>
        <dbReference type="Google" id="ProtNLM"/>
    </source>
</evidence>
<dbReference type="InterPro" id="IPR024529">
    <property type="entry name" value="ECF_trnsprt_substrate-spec"/>
</dbReference>
<keyword evidence="1" id="KW-1133">Transmembrane helix</keyword>
<evidence type="ECO:0000313" key="2">
    <source>
        <dbReference type="EMBL" id="HIX50233.1"/>
    </source>
</evidence>
<dbReference type="Gene3D" id="1.10.1760.20">
    <property type="match status" value="1"/>
</dbReference>
<name>A0A9D1W124_9FIRM</name>
<dbReference type="Proteomes" id="UP000886847">
    <property type="component" value="Unassembled WGS sequence"/>
</dbReference>
<organism evidence="2 3">
    <name type="scientific">Candidatus Borkfalkia faecavium</name>
    <dbReference type="NCBI Taxonomy" id="2838508"/>
    <lineage>
        <taxon>Bacteria</taxon>
        <taxon>Bacillati</taxon>
        <taxon>Bacillota</taxon>
        <taxon>Clostridia</taxon>
        <taxon>Christensenellales</taxon>
        <taxon>Christensenellaceae</taxon>
        <taxon>Candidatus Borkfalkia</taxon>
    </lineage>
</organism>
<dbReference type="Pfam" id="PF12822">
    <property type="entry name" value="ECF_trnsprt"/>
    <property type="match status" value="1"/>
</dbReference>